<evidence type="ECO:0000313" key="2">
    <source>
        <dbReference type="EMBL" id="KAL3273180.1"/>
    </source>
</evidence>
<dbReference type="AlphaFoldDB" id="A0ABD2N359"/>
<accession>A0ABD2N359</accession>
<feature type="region of interest" description="Disordered" evidence="1">
    <location>
        <begin position="262"/>
        <end position="294"/>
    </location>
</feature>
<organism evidence="2 3">
    <name type="scientific">Cryptolaemus montrouzieri</name>
    <dbReference type="NCBI Taxonomy" id="559131"/>
    <lineage>
        <taxon>Eukaryota</taxon>
        <taxon>Metazoa</taxon>
        <taxon>Ecdysozoa</taxon>
        <taxon>Arthropoda</taxon>
        <taxon>Hexapoda</taxon>
        <taxon>Insecta</taxon>
        <taxon>Pterygota</taxon>
        <taxon>Neoptera</taxon>
        <taxon>Endopterygota</taxon>
        <taxon>Coleoptera</taxon>
        <taxon>Polyphaga</taxon>
        <taxon>Cucujiformia</taxon>
        <taxon>Coccinelloidea</taxon>
        <taxon>Coccinellidae</taxon>
        <taxon>Scymninae</taxon>
        <taxon>Scymnini</taxon>
        <taxon>Cryptolaemus</taxon>
    </lineage>
</organism>
<evidence type="ECO:0000256" key="1">
    <source>
        <dbReference type="SAM" id="MobiDB-lite"/>
    </source>
</evidence>
<dbReference type="EMBL" id="JABFTP020000062">
    <property type="protein sequence ID" value="KAL3273180.1"/>
    <property type="molecule type" value="Genomic_DNA"/>
</dbReference>
<feature type="compositionally biased region" description="Basic and acidic residues" evidence="1">
    <location>
        <begin position="151"/>
        <end position="161"/>
    </location>
</feature>
<evidence type="ECO:0000313" key="3">
    <source>
        <dbReference type="Proteomes" id="UP001516400"/>
    </source>
</evidence>
<sequence>MKIKHHPGKAVIHDPSWLEMDIPNNTRGRQYEANWLDTQKSLSNTSNKNSWDKYSAKSLEGTLSAKLGPYQTMLQELSLKTDDIYTLPRKFTKDSVRLKYHSQKCLSRINSKSNSDIDEEMKKFYKPNDIKEEEEAVVPPKPKPRTKIVKKSTEDKTPQHRKSVRFDEITTEIPGGFSETSNDSRVRVISNPLDELYEQELMNMYSKDSGVDSDDVCQDRISHWIDEQNQYLEKNEDKFKEKNSRLGSDLYRNDSGFYDTKKVRQRIPPRVYTSTSSSSDFSSPKSSSSSDKLNEDEIFTIYKGSDDSKHKTRKGKNSEGGSDFLIPRPKLIVPVHSYGVRRRRTGNLLSEQAISECDYGDKAVSKNNDVDNNGGTKPHYIENPLWSKNDKEFLHSYIVKNSTRTIENSQLAEVERY</sequence>
<comment type="caution">
    <text evidence="2">The sequence shown here is derived from an EMBL/GenBank/DDBJ whole genome shotgun (WGS) entry which is preliminary data.</text>
</comment>
<name>A0ABD2N359_9CUCU</name>
<proteinExistence type="predicted"/>
<reference evidence="2 3" key="1">
    <citation type="journal article" date="2021" name="BMC Biol.">
        <title>Horizontally acquired antibacterial genes associated with adaptive radiation of ladybird beetles.</title>
        <authorList>
            <person name="Li H.S."/>
            <person name="Tang X.F."/>
            <person name="Huang Y.H."/>
            <person name="Xu Z.Y."/>
            <person name="Chen M.L."/>
            <person name="Du X.Y."/>
            <person name="Qiu B.Y."/>
            <person name="Chen P.T."/>
            <person name="Zhang W."/>
            <person name="Slipinski A."/>
            <person name="Escalona H.E."/>
            <person name="Waterhouse R.M."/>
            <person name="Zwick A."/>
            <person name="Pang H."/>
        </authorList>
    </citation>
    <scope>NUCLEOTIDE SEQUENCE [LARGE SCALE GENOMIC DNA]</scope>
    <source>
        <strain evidence="2">SYSU2018</strain>
    </source>
</reference>
<feature type="region of interest" description="Disordered" evidence="1">
    <location>
        <begin position="131"/>
        <end position="161"/>
    </location>
</feature>
<protein>
    <submittedName>
        <fullName evidence="2">Uncharacterized protein</fullName>
    </submittedName>
</protein>
<dbReference type="Proteomes" id="UP001516400">
    <property type="component" value="Unassembled WGS sequence"/>
</dbReference>
<feature type="compositionally biased region" description="Low complexity" evidence="1">
    <location>
        <begin position="274"/>
        <end position="290"/>
    </location>
</feature>
<keyword evidence="3" id="KW-1185">Reference proteome</keyword>
<gene>
    <name evidence="2" type="ORF">HHI36_014634</name>
</gene>